<dbReference type="SUPFAM" id="SSF48239">
    <property type="entry name" value="Terpenoid cyclases/Protein prenyltransferases"/>
    <property type="match status" value="1"/>
</dbReference>
<dbReference type="Proteomes" id="UP000294257">
    <property type="component" value="Unassembled WGS sequence"/>
</dbReference>
<proteinExistence type="predicted"/>
<accession>A0A4Q7KGG5</accession>
<dbReference type="Gene3D" id="1.50.10.20">
    <property type="match status" value="1"/>
</dbReference>
<organism evidence="1 2">
    <name type="scientific">Herbihabitans rhizosphaerae</name>
    <dbReference type="NCBI Taxonomy" id="1872711"/>
    <lineage>
        <taxon>Bacteria</taxon>
        <taxon>Bacillati</taxon>
        <taxon>Actinomycetota</taxon>
        <taxon>Actinomycetes</taxon>
        <taxon>Pseudonocardiales</taxon>
        <taxon>Pseudonocardiaceae</taxon>
        <taxon>Herbihabitans</taxon>
    </lineage>
</organism>
<dbReference type="OrthoDB" id="3286086at2"/>
<dbReference type="RefSeq" id="WP_130346717.1">
    <property type="nucleotide sequence ID" value="NZ_SGWQ01000009.1"/>
</dbReference>
<comment type="caution">
    <text evidence="1">The sequence shown here is derived from an EMBL/GenBank/DDBJ whole genome shotgun (WGS) entry which is preliminary data.</text>
</comment>
<keyword evidence="2" id="KW-1185">Reference proteome</keyword>
<gene>
    <name evidence="1" type="ORF">EV193_109129</name>
</gene>
<dbReference type="AlphaFoldDB" id="A0A4Q7KGG5"/>
<protein>
    <recommendedName>
        <fullName evidence="3">Prenyltransferase/squalene oxidase-like repeat protein</fullName>
    </recommendedName>
</protein>
<sequence length="290" mass="31779">MKRLDQTAIDAAETYVLSSARVLERHQFAHMFRSGDAEPVLAALAAYRNPDGGFGNALEPDGRGPGSQPVTVLFALSLLDELGAVDSPMGRGTLDYLVSISTEDGGVPFIHPNIRDYPKAWRWAVPETYAGSLLPTGNIAGVLHKNKIDHPWLDRATEFCWRAVEAMTETSPYEALAAVGFLDNVPDRDRAAEHAERVGKIVRDGGVVALAGESGDVMYPHTFAPRPDGVARAWFTDEEMEISLDKLVDLRGEDGAWPVPWEVWTPAVEFEWRPVITIGALATLRAYGRL</sequence>
<name>A0A4Q7KGG5_9PSEU</name>
<dbReference type="InterPro" id="IPR008930">
    <property type="entry name" value="Terpenoid_cyclase/PrenylTrfase"/>
</dbReference>
<dbReference type="EMBL" id="SGWQ01000009">
    <property type="protein sequence ID" value="RZS34342.1"/>
    <property type="molecule type" value="Genomic_DNA"/>
</dbReference>
<evidence type="ECO:0008006" key="3">
    <source>
        <dbReference type="Google" id="ProtNLM"/>
    </source>
</evidence>
<evidence type="ECO:0000313" key="2">
    <source>
        <dbReference type="Proteomes" id="UP000294257"/>
    </source>
</evidence>
<reference evidence="1 2" key="1">
    <citation type="submission" date="2019-02" db="EMBL/GenBank/DDBJ databases">
        <title>Genomic Encyclopedia of Type Strains, Phase IV (KMG-IV): sequencing the most valuable type-strain genomes for metagenomic binning, comparative biology and taxonomic classification.</title>
        <authorList>
            <person name="Goeker M."/>
        </authorList>
    </citation>
    <scope>NUCLEOTIDE SEQUENCE [LARGE SCALE GENOMIC DNA]</scope>
    <source>
        <strain evidence="1 2">DSM 101727</strain>
    </source>
</reference>
<evidence type="ECO:0000313" key="1">
    <source>
        <dbReference type="EMBL" id="RZS34342.1"/>
    </source>
</evidence>